<dbReference type="EMBL" id="JAJSOF020000043">
    <property type="protein sequence ID" value="KAJ4425488.1"/>
    <property type="molecule type" value="Genomic_DNA"/>
</dbReference>
<evidence type="ECO:0000313" key="1">
    <source>
        <dbReference type="EMBL" id="KAJ4425488.1"/>
    </source>
</evidence>
<comment type="caution">
    <text evidence="1">The sequence shown here is derived from an EMBL/GenBank/DDBJ whole genome shotgun (WGS) entry which is preliminary data.</text>
</comment>
<name>A0ABQ8RUT2_PERAM</name>
<accession>A0ABQ8RUT2</accession>
<reference evidence="1 2" key="1">
    <citation type="journal article" date="2022" name="Allergy">
        <title>Genome assembly and annotation of Periplaneta americana reveal a comprehensive cockroach allergen profile.</title>
        <authorList>
            <person name="Wang L."/>
            <person name="Xiong Q."/>
            <person name="Saelim N."/>
            <person name="Wang L."/>
            <person name="Nong W."/>
            <person name="Wan A.T."/>
            <person name="Shi M."/>
            <person name="Liu X."/>
            <person name="Cao Q."/>
            <person name="Hui J.H.L."/>
            <person name="Sookrung N."/>
            <person name="Leung T.F."/>
            <person name="Tungtrongchitr A."/>
            <person name="Tsui S.K.W."/>
        </authorList>
    </citation>
    <scope>NUCLEOTIDE SEQUENCE [LARGE SCALE GENOMIC DNA]</scope>
    <source>
        <strain evidence="1">PWHHKU_190912</strain>
    </source>
</reference>
<dbReference type="PANTHER" id="PTHR10773:SF19">
    <property type="match status" value="1"/>
</dbReference>
<dbReference type="Proteomes" id="UP001148838">
    <property type="component" value="Unassembled WGS sequence"/>
</dbReference>
<keyword evidence="2" id="KW-1185">Reference proteome</keyword>
<dbReference type="PANTHER" id="PTHR10773">
    <property type="entry name" value="DNA-DIRECTED RNA POLYMERASES I, II, AND III SUBUNIT RPABC2"/>
    <property type="match status" value="1"/>
</dbReference>
<sequence>MFRLFQEKYPLISVTWRLYQDIFTSDFNLKFGRARSDTCKYCDQLYNQLVAAETDEARSKIQAQSDLHHAKADSVYESLKADGDIAKVNDKIIVSWRDVQQILSCPTFTHSSVYYKRQLSTYNFGMHNLGTDMATMHLSHECIAESAGEIVSCLRHSYLPCDRDFALIEKQKLVANVMVPFQWKHMVAEACIKRPFIVQEMNQEDFVDTSVIDESLNHDPALKIIQVLWIKFVADDPQAIIVRKSHNVLQP</sequence>
<protein>
    <submittedName>
        <fullName evidence="1">Uncharacterized protein</fullName>
    </submittedName>
</protein>
<gene>
    <name evidence="1" type="ORF">ANN_28106</name>
</gene>
<evidence type="ECO:0000313" key="2">
    <source>
        <dbReference type="Proteomes" id="UP001148838"/>
    </source>
</evidence>
<proteinExistence type="predicted"/>
<organism evidence="1 2">
    <name type="scientific">Periplaneta americana</name>
    <name type="common">American cockroach</name>
    <name type="synonym">Blatta americana</name>
    <dbReference type="NCBI Taxonomy" id="6978"/>
    <lineage>
        <taxon>Eukaryota</taxon>
        <taxon>Metazoa</taxon>
        <taxon>Ecdysozoa</taxon>
        <taxon>Arthropoda</taxon>
        <taxon>Hexapoda</taxon>
        <taxon>Insecta</taxon>
        <taxon>Pterygota</taxon>
        <taxon>Neoptera</taxon>
        <taxon>Polyneoptera</taxon>
        <taxon>Dictyoptera</taxon>
        <taxon>Blattodea</taxon>
        <taxon>Blattoidea</taxon>
        <taxon>Blattidae</taxon>
        <taxon>Blattinae</taxon>
        <taxon>Periplaneta</taxon>
    </lineage>
</organism>